<gene>
    <name evidence="1" type="ORF">PL9214430101</name>
</gene>
<evidence type="ECO:0000313" key="2">
    <source>
        <dbReference type="Proteomes" id="UP000184315"/>
    </source>
</evidence>
<keyword evidence="2" id="KW-1185">Reference proteome</keyword>
<name>A0A1J1LKK2_9CYAN</name>
<evidence type="ECO:0000313" key="1">
    <source>
        <dbReference type="EMBL" id="CUR32129.1"/>
    </source>
</evidence>
<reference evidence="2" key="1">
    <citation type="submission" date="2015-10" db="EMBL/GenBank/DDBJ databases">
        <authorList>
            <person name="Regsiter A."/>
            <person name="william w."/>
        </authorList>
    </citation>
    <scope>NUCLEOTIDE SEQUENCE [LARGE SCALE GENOMIC DNA]</scope>
</reference>
<organism evidence="1 2">
    <name type="scientific">Planktothrix tepida PCC 9214</name>
    <dbReference type="NCBI Taxonomy" id="671072"/>
    <lineage>
        <taxon>Bacteria</taxon>
        <taxon>Bacillati</taxon>
        <taxon>Cyanobacteriota</taxon>
        <taxon>Cyanophyceae</taxon>
        <taxon>Oscillatoriophycideae</taxon>
        <taxon>Oscillatoriales</taxon>
        <taxon>Microcoleaceae</taxon>
        <taxon>Planktothrix</taxon>
    </lineage>
</organism>
<protein>
    <submittedName>
        <fullName evidence="1">Uncharacterized protein</fullName>
    </submittedName>
</protein>
<dbReference type="Proteomes" id="UP000184315">
    <property type="component" value="Unassembled WGS sequence"/>
</dbReference>
<dbReference type="EMBL" id="CZDF01000148">
    <property type="protein sequence ID" value="CUR32129.1"/>
    <property type="molecule type" value="Genomic_DNA"/>
</dbReference>
<sequence length="90" mass="10183">MLTDRQRVALELFKFAVDTPLGLSYMARNIEGTKKLIKDALTVTDLFLDNSSSEEKTNEIISQFQANNQRLQEINDALLDTQYSEPTTGN</sequence>
<dbReference type="AlphaFoldDB" id="A0A1J1LKK2"/>
<proteinExistence type="predicted"/>
<dbReference type="STRING" id="671072.PL9214430101"/>
<accession>A0A1J1LKK2</accession>